<feature type="signal peptide" evidence="5">
    <location>
        <begin position="1"/>
        <end position="25"/>
    </location>
</feature>
<keyword evidence="5" id="KW-0732">Signal</keyword>
<evidence type="ECO:0000256" key="2">
    <source>
        <dbReference type="ARBA" id="ARBA00023136"/>
    </source>
</evidence>
<dbReference type="Gene3D" id="2.170.130.10">
    <property type="entry name" value="TonB-dependent receptor, plug domain"/>
    <property type="match status" value="1"/>
</dbReference>
<dbReference type="NCBIfam" id="TIGR01782">
    <property type="entry name" value="TonB-Xanth-Caul"/>
    <property type="match status" value="1"/>
</dbReference>
<dbReference type="InterPro" id="IPR012910">
    <property type="entry name" value="Plug_dom"/>
</dbReference>
<gene>
    <name evidence="8" type="ORF">RI844_09805</name>
</gene>
<evidence type="ECO:0000256" key="4">
    <source>
        <dbReference type="RuleBase" id="RU003357"/>
    </source>
</evidence>
<dbReference type="InterPro" id="IPR037066">
    <property type="entry name" value="Plug_dom_sf"/>
</dbReference>
<comment type="subcellular location">
    <subcellularLocation>
        <location evidence="1 4">Cell outer membrane</location>
    </subcellularLocation>
</comment>
<name>A0ABZ0GVN8_9GAMM</name>
<comment type="similarity">
    <text evidence="4">Belongs to the TonB-dependent receptor family.</text>
</comment>
<dbReference type="InterPro" id="IPR000531">
    <property type="entry name" value="Beta-barrel_TonB"/>
</dbReference>
<keyword evidence="3" id="KW-0998">Cell outer membrane</keyword>
<dbReference type="RefSeq" id="WP_348398268.1">
    <property type="nucleotide sequence ID" value="NZ_CP136600.1"/>
</dbReference>
<dbReference type="InterPro" id="IPR036942">
    <property type="entry name" value="Beta-barrel_TonB_sf"/>
</dbReference>
<evidence type="ECO:0000256" key="5">
    <source>
        <dbReference type="SAM" id="SignalP"/>
    </source>
</evidence>
<sequence>MRRQFSKSKIASYVCLALASSTTFAAEEVEIADEIEVIEVTGVRSSLTGEVAAKRASDAISDSIIAEDMGKSSDENIAEAISRIAGISLDEGGSTITVRGIEAALNDIKLNGVSMTSSTDDQAVDLSLFSADMLSRIDVVKSPAANQEEGSLGASINLQTRSPLSSKKTKHIFSTEARYNELNEETTPRFSYSFVKNASDTLGFAGSFFHDKQIMRKEEISTNSWDLIHFYDVDKGGEAIDNQSVGTKIYDFDTGAELTTITALTAGRGGIKNKIFIDEKVKKGGTFTVQYQPGENTDIRLDTTFTRQNLDRQESQMQMKNFAKKTGTDHEIYVNQGQGDVNTVYGFKQIGATGIVQPKEKDSTTDTLLLGLNVSHLIGDYWRINGRLGYSDTQQEEDGYQANWGENGPKNVANDFCSVTYVNGPENDFLPEMGMCSRFDASDPEALRLTQFRQTVRDVDDSKHSAYLDVERVFDDSIITSIEFGAKYTDRTKFVRDESMKLGNSYFEERLFSATGITDNNITGGEFLDGIAPAGAPQSWIYPNMQETIARIAPNGFDQEGFPVDPALSSEQRETTYGAYAQANFEFLDGIVRGNFGMRYANTEIKANSQSSMAFADGIDYVMSFMALEENGGDATETLYKFNNIETNEYHNWLPSATITWTISDDLLFRAAAARVMARPKIRDTRPSYKVRADVEGDTPRGDGGNSVLKPYLADQYDMALEWYFDEGALLSANVFYKDYASFNYSTRTGKVFAGEDFPLYGHEGAPDCLIDQSLITEDNPLPCAEVDYKAKRNGGSADIKGIEISYQQHYDFLPGLLKHLGSSINYTYADSDAIPVPEDLSSPYNNLPFPNTSKHSANARVYWENDWSSYRFAYSYRSESLDEVVNSGAGTTVRDAKGTLDFSANWDLTKQLKLSFAATNLTNSYDKTLFLLTDTTGYEGVDGVFKEMNSDLEDLSDKRVKKITSYGRAYRLSLRYQF</sequence>
<evidence type="ECO:0000313" key="8">
    <source>
        <dbReference type="EMBL" id="WOH39502.1"/>
    </source>
</evidence>
<dbReference type="InterPro" id="IPR010104">
    <property type="entry name" value="TonB_rcpt_bac"/>
</dbReference>
<accession>A0ABZ0GVN8</accession>
<dbReference type="Pfam" id="PF07715">
    <property type="entry name" value="Plug"/>
    <property type="match status" value="1"/>
</dbReference>
<keyword evidence="8" id="KW-0675">Receptor</keyword>
<dbReference type="SUPFAM" id="SSF56935">
    <property type="entry name" value="Porins"/>
    <property type="match status" value="1"/>
</dbReference>
<dbReference type="EMBL" id="CP136600">
    <property type="protein sequence ID" value="WOH39502.1"/>
    <property type="molecule type" value="Genomic_DNA"/>
</dbReference>
<keyword evidence="9" id="KW-1185">Reference proteome</keyword>
<evidence type="ECO:0000256" key="3">
    <source>
        <dbReference type="ARBA" id="ARBA00023237"/>
    </source>
</evidence>
<evidence type="ECO:0000259" key="6">
    <source>
        <dbReference type="Pfam" id="PF00593"/>
    </source>
</evidence>
<organism evidence="8 9">
    <name type="scientific">Thalassotalea fonticola</name>
    <dbReference type="NCBI Taxonomy" id="3065649"/>
    <lineage>
        <taxon>Bacteria</taxon>
        <taxon>Pseudomonadati</taxon>
        <taxon>Pseudomonadota</taxon>
        <taxon>Gammaproteobacteria</taxon>
        <taxon>Alteromonadales</taxon>
        <taxon>Colwelliaceae</taxon>
        <taxon>Thalassotalea</taxon>
    </lineage>
</organism>
<evidence type="ECO:0000259" key="7">
    <source>
        <dbReference type="Pfam" id="PF07715"/>
    </source>
</evidence>
<feature type="domain" description="TonB-dependent receptor plug" evidence="7">
    <location>
        <begin position="55"/>
        <end position="146"/>
    </location>
</feature>
<dbReference type="PANTHER" id="PTHR40980:SF3">
    <property type="entry name" value="TONB-DEPENDENT RECEPTOR-LIKE BETA-BARREL DOMAIN-CONTAINING PROTEIN"/>
    <property type="match status" value="1"/>
</dbReference>
<keyword evidence="4" id="KW-0798">TonB box</keyword>
<protein>
    <submittedName>
        <fullName evidence="8">TonB-dependent receptor</fullName>
    </submittedName>
</protein>
<feature type="chain" id="PRO_5047156402" evidence="5">
    <location>
        <begin position="26"/>
        <end position="979"/>
    </location>
</feature>
<dbReference type="Gene3D" id="2.40.170.20">
    <property type="entry name" value="TonB-dependent receptor, beta-barrel domain"/>
    <property type="match status" value="1"/>
</dbReference>
<dbReference type="Proteomes" id="UP001301442">
    <property type="component" value="Chromosome"/>
</dbReference>
<evidence type="ECO:0000256" key="1">
    <source>
        <dbReference type="ARBA" id="ARBA00004442"/>
    </source>
</evidence>
<keyword evidence="2 4" id="KW-0472">Membrane</keyword>
<feature type="domain" description="TonB-dependent receptor-like beta-barrel" evidence="6">
    <location>
        <begin position="337"/>
        <end position="922"/>
    </location>
</feature>
<dbReference type="Pfam" id="PF00593">
    <property type="entry name" value="TonB_dep_Rec_b-barrel"/>
    <property type="match status" value="1"/>
</dbReference>
<dbReference type="PANTHER" id="PTHR40980">
    <property type="entry name" value="PLUG DOMAIN-CONTAINING PROTEIN"/>
    <property type="match status" value="1"/>
</dbReference>
<evidence type="ECO:0000313" key="9">
    <source>
        <dbReference type="Proteomes" id="UP001301442"/>
    </source>
</evidence>
<reference evidence="8 9" key="1">
    <citation type="submission" date="2023-09" db="EMBL/GenBank/DDBJ databases">
        <authorList>
            <person name="Qi X."/>
        </authorList>
    </citation>
    <scope>NUCLEOTIDE SEQUENCE [LARGE SCALE GENOMIC DNA]</scope>
    <source>
        <strain evidence="8 9">S1-1</strain>
    </source>
</reference>
<proteinExistence type="inferred from homology"/>